<reference evidence="9 10" key="1">
    <citation type="submission" date="2020-08" db="EMBL/GenBank/DDBJ databases">
        <title>Sequencing the genomes of 1000 actinobacteria strains.</title>
        <authorList>
            <person name="Klenk H.-P."/>
        </authorList>
    </citation>
    <scope>NUCLEOTIDE SEQUENCE [LARGE SCALE GENOMIC DNA]</scope>
    <source>
        <strain evidence="9 10">DSM 20419</strain>
    </source>
</reference>
<feature type="binding site" evidence="7">
    <location>
        <position position="275"/>
    </location>
    <ligand>
        <name>FMN</name>
        <dbReference type="ChEBI" id="CHEBI:58210"/>
    </ligand>
</feature>
<dbReference type="InterPro" id="IPR000262">
    <property type="entry name" value="FMN-dep_DH"/>
</dbReference>
<dbReference type="PANTHER" id="PTHR10578:SF107">
    <property type="entry name" value="2-HYDROXYACID OXIDASE 1"/>
    <property type="match status" value="1"/>
</dbReference>
<feature type="binding site" evidence="7">
    <location>
        <position position="299"/>
    </location>
    <ligand>
        <name>glyoxylate</name>
        <dbReference type="ChEBI" id="CHEBI:36655"/>
    </ligand>
</feature>
<keyword evidence="10" id="KW-1185">Reference proteome</keyword>
<organism evidence="9 10">
    <name type="scientific">Pseudoclavibacter helvolus</name>
    <dbReference type="NCBI Taxonomy" id="255205"/>
    <lineage>
        <taxon>Bacteria</taxon>
        <taxon>Bacillati</taxon>
        <taxon>Actinomycetota</taxon>
        <taxon>Actinomycetes</taxon>
        <taxon>Micrococcales</taxon>
        <taxon>Microbacteriaceae</taxon>
        <taxon>Pseudoclavibacter</taxon>
    </lineage>
</organism>
<dbReference type="InterPro" id="IPR037396">
    <property type="entry name" value="FMN_HAD"/>
</dbReference>
<evidence type="ECO:0000313" key="10">
    <source>
        <dbReference type="Proteomes" id="UP000545286"/>
    </source>
</evidence>
<feature type="binding site" evidence="7">
    <location>
        <position position="190"/>
    </location>
    <ligand>
        <name>glyoxylate</name>
        <dbReference type="ChEBI" id="CHEBI:36655"/>
    </ligand>
</feature>
<keyword evidence="3 7" id="KW-0288">FMN</keyword>
<comment type="similarity">
    <text evidence="5">Belongs to the FMN-dependent alpha-hydroxy acid dehydrogenase family.</text>
</comment>
<feature type="binding site" evidence="7">
    <location>
        <position position="302"/>
    </location>
    <ligand>
        <name>glyoxylate</name>
        <dbReference type="ChEBI" id="CHEBI:36655"/>
    </ligand>
</feature>
<dbReference type="PROSITE" id="PS00557">
    <property type="entry name" value="FMN_HYDROXY_ACID_DH_1"/>
    <property type="match status" value="1"/>
</dbReference>
<dbReference type="PROSITE" id="PS51349">
    <property type="entry name" value="FMN_HYDROXY_ACID_DH_2"/>
    <property type="match status" value="1"/>
</dbReference>
<dbReference type="GO" id="GO:0004460">
    <property type="term" value="F:L-lactate dehydrogenase (cytochrome) activity"/>
    <property type="evidence" value="ECO:0007669"/>
    <property type="project" value="UniProtKB-EC"/>
</dbReference>
<dbReference type="RefSeq" id="WP_183624320.1">
    <property type="nucleotide sequence ID" value="NZ_JACHWJ010000002.1"/>
</dbReference>
<dbReference type="Gene3D" id="3.20.20.70">
    <property type="entry name" value="Aldolase class I"/>
    <property type="match status" value="1"/>
</dbReference>
<sequence>MKIRDALSLIDLRLPSGDLAARQLAACHSIEDLERLARRRLPRSVLDYVNGGADHELSLAQNTDAIRRWSFTPQVLTDVAQTSTATSILGHPAAAPFGFAPTGYTRMISPLGEKAVAAAAGRAGIPYALSTMATTSLEDLAARDAGRTDLWFQLYIWRDRRLTQQLIARASDSGYRVLEVAVDTAVSGLRLRDARNGFTIPPKLTLASVLDIGTKPKYWTGMLRSPSMEFANVSAADGPDGGYTIENITKQFDPSVQWSDLEDIRSRWDGKLVLKGPIGPADALRAADLGVDALHLSNHGGRQLDRSIAPIDLVAPVRQAVGDDLGIVVDSGFRHGADIATAIALGADAAFVGRPYLWGLVAGGHAGLDTTARLFMDGLRRTMQLLGVRDVAELRRRGPELLSTHEARTGLFSDTPYTSVEETL</sequence>
<evidence type="ECO:0000256" key="6">
    <source>
        <dbReference type="PIRSR" id="PIRSR000138-1"/>
    </source>
</evidence>
<proteinExistence type="inferred from homology"/>
<evidence type="ECO:0000256" key="5">
    <source>
        <dbReference type="ARBA" id="ARBA00024042"/>
    </source>
</evidence>
<evidence type="ECO:0000256" key="1">
    <source>
        <dbReference type="ARBA" id="ARBA00001917"/>
    </source>
</evidence>
<dbReference type="AlphaFoldDB" id="A0A7W4YEU2"/>
<feature type="binding site" evidence="7">
    <location>
        <position position="297"/>
    </location>
    <ligand>
        <name>FMN</name>
        <dbReference type="ChEBI" id="CHEBI:58210"/>
    </ligand>
</feature>
<dbReference type="PANTHER" id="PTHR10578">
    <property type="entry name" value="S -2-HYDROXY-ACID OXIDASE-RELATED"/>
    <property type="match status" value="1"/>
</dbReference>
<keyword evidence="4 9" id="KW-0560">Oxidoreductase</keyword>
<feature type="binding site" evidence="7">
    <location>
        <position position="153"/>
    </location>
    <ligand>
        <name>FMN</name>
        <dbReference type="ChEBI" id="CHEBI:58210"/>
    </ligand>
</feature>
<comment type="cofactor">
    <cofactor evidence="1">
        <name>FMN</name>
        <dbReference type="ChEBI" id="CHEBI:58210"/>
    </cofactor>
</comment>
<dbReference type="InterPro" id="IPR013785">
    <property type="entry name" value="Aldolase_TIM"/>
</dbReference>
<feature type="active site" description="Proton acceptor" evidence="6">
    <location>
        <position position="299"/>
    </location>
</feature>
<dbReference type="PIRSF" id="PIRSF000138">
    <property type="entry name" value="Al-hdrx_acd_dh"/>
    <property type="match status" value="1"/>
</dbReference>
<dbReference type="Pfam" id="PF01070">
    <property type="entry name" value="FMN_dh"/>
    <property type="match status" value="1"/>
</dbReference>
<dbReference type="EC" id="1.1.2.3" evidence="9"/>
<feature type="binding site" evidence="7">
    <location>
        <position position="155"/>
    </location>
    <ligand>
        <name>glyoxylate</name>
        <dbReference type="ChEBI" id="CHEBI:36655"/>
    </ligand>
</feature>
<evidence type="ECO:0000256" key="2">
    <source>
        <dbReference type="ARBA" id="ARBA00022630"/>
    </source>
</evidence>
<feature type="domain" description="FMN hydroxy acid dehydrogenase" evidence="8">
    <location>
        <begin position="22"/>
        <end position="404"/>
    </location>
</feature>
<dbReference type="CDD" id="cd02809">
    <property type="entry name" value="alpha_hydroxyacid_oxid_FMN"/>
    <property type="match status" value="1"/>
</dbReference>
<dbReference type="GO" id="GO:0010181">
    <property type="term" value="F:FMN binding"/>
    <property type="evidence" value="ECO:0007669"/>
    <property type="project" value="InterPro"/>
</dbReference>
<dbReference type="FunFam" id="3.20.20.70:FF:000029">
    <property type="entry name" value="L-lactate dehydrogenase"/>
    <property type="match status" value="1"/>
</dbReference>
<evidence type="ECO:0000256" key="4">
    <source>
        <dbReference type="ARBA" id="ARBA00023002"/>
    </source>
</evidence>
<name>A0A7W4YEU2_9MICO</name>
<feature type="binding site" evidence="7">
    <location>
        <begin position="353"/>
        <end position="354"/>
    </location>
    <ligand>
        <name>FMN</name>
        <dbReference type="ChEBI" id="CHEBI:58210"/>
    </ligand>
</feature>
<dbReference type="InterPro" id="IPR008259">
    <property type="entry name" value="FMN_hydac_DH_AS"/>
</dbReference>
<dbReference type="InterPro" id="IPR012133">
    <property type="entry name" value="Alpha-hydoxy_acid_DH_FMN"/>
</dbReference>
<evidence type="ECO:0000259" key="8">
    <source>
        <dbReference type="PROSITE" id="PS51349"/>
    </source>
</evidence>
<gene>
    <name evidence="9" type="ORF">FHX72_001694</name>
</gene>
<dbReference type="SUPFAM" id="SSF51395">
    <property type="entry name" value="FMN-linked oxidoreductases"/>
    <property type="match status" value="1"/>
</dbReference>
<evidence type="ECO:0000256" key="7">
    <source>
        <dbReference type="PIRSR" id="PIRSR000138-2"/>
    </source>
</evidence>
<feature type="binding site" evidence="7">
    <location>
        <begin position="330"/>
        <end position="334"/>
    </location>
    <ligand>
        <name>FMN</name>
        <dbReference type="ChEBI" id="CHEBI:58210"/>
    </ligand>
</feature>
<protein>
    <submittedName>
        <fullName evidence="9">L-lactate dehydrogenase (Cytochrome)</fullName>
        <ecNumber evidence="9">1.1.2.3</ecNumber>
    </submittedName>
</protein>
<comment type="caution">
    <text evidence="9">The sequence shown here is derived from an EMBL/GenBank/DDBJ whole genome shotgun (WGS) entry which is preliminary data.</text>
</comment>
<evidence type="ECO:0000256" key="3">
    <source>
        <dbReference type="ARBA" id="ARBA00022643"/>
    </source>
</evidence>
<feature type="binding site" evidence="7">
    <location>
        <position position="130"/>
    </location>
    <ligand>
        <name>FMN</name>
        <dbReference type="ChEBI" id="CHEBI:58210"/>
    </ligand>
</feature>
<feature type="binding site" evidence="7">
    <location>
        <begin position="101"/>
        <end position="103"/>
    </location>
    <ligand>
        <name>FMN</name>
        <dbReference type="ChEBI" id="CHEBI:58210"/>
    </ligand>
</feature>
<keyword evidence="2 7" id="KW-0285">Flavoprotein</keyword>
<evidence type="ECO:0000313" key="9">
    <source>
        <dbReference type="EMBL" id="MBB2957557.1"/>
    </source>
</evidence>
<feature type="binding site" evidence="7">
    <location>
        <position position="48"/>
    </location>
    <ligand>
        <name>glyoxylate</name>
        <dbReference type="ChEBI" id="CHEBI:36655"/>
    </ligand>
</feature>
<dbReference type="EMBL" id="JACHWJ010000002">
    <property type="protein sequence ID" value="MBB2957557.1"/>
    <property type="molecule type" value="Genomic_DNA"/>
</dbReference>
<accession>A0A7W4YEU2</accession>
<dbReference type="Proteomes" id="UP000545286">
    <property type="component" value="Unassembled WGS sequence"/>
</dbReference>